<keyword evidence="6" id="KW-0067">ATP-binding</keyword>
<reference evidence="12" key="1">
    <citation type="journal article" date="2020" name="Microb. Genom.">
        <title>Genetic diversity of clinical and environmental Mucorales isolates obtained from an investigation of mucormycosis cases among solid organ transplant recipients.</title>
        <authorList>
            <person name="Nguyen M.H."/>
            <person name="Kaul D."/>
            <person name="Muto C."/>
            <person name="Cheng S.J."/>
            <person name="Richter R.A."/>
            <person name="Bruno V.M."/>
            <person name="Liu G."/>
            <person name="Beyhan S."/>
            <person name="Sundermann A.J."/>
            <person name="Mounaud S."/>
            <person name="Pasculle A.W."/>
            <person name="Nierman W.C."/>
            <person name="Driscoll E."/>
            <person name="Cumbie R."/>
            <person name="Clancy C.J."/>
            <person name="Dupont C.L."/>
        </authorList>
    </citation>
    <scope>NUCLEOTIDE SEQUENCE</scope>
    <source>
        <strain evidence="12">GL11</strain>
    </source>
</reference>
<dbReference type="GO" id="GO:0036297">
    <property type="term" value="P:interstrand cross-link repair"/>
    <property type="evidence" value="ECO:0007669"/>
    <property type="project" value="TreeGrafter"/>
</dbReference>
<organism evidence="12 13">
    <name type="scientific">Rhizopus oryzae</name>
    <name type="common">Mucormycosis agent</name>
    <name type="synonym">Rhizopus arrhizus var. delemar</name>
    <dbReference type="NCBI Taxonomy" id="64495"/>
    <lineage>
        <taxon>Eukaryota</taxon>
        <taxon>Fungi</taxon>
        <taxon>Fungi incertae sedis</taxon>
        <taxon>Mucoromycota</taxon>
        <taxon>Mucoromycotina</taxon>
        <taxon>Mucoromycetes</taxon>
        <taxon>Mucorales</taxon>
        <taxon>Mucorineae</taxon>
        <taxon>Rhizopodaceae</taxon>
        <taxon>Rhizopus</taxon>
    </lineage>
</organism>
<feature type="compositionally biased region" description="Basic and acidic residues" evidence="9">
    <location>
        <begin position="798"/>
        <end position="826"/>
    </location>
</feature>
<comment type="function">
    <text evidence="8">ATP-dependent DNA helicase involved in DNA damage repair by homologous recombination and in genome maintenance. Capable of unwinding D-loops. Plays a role in limiting crossover recombinants during mitotic DNA double-strand break (DSB) repair. Component of a FANCM-MHF complex which promotes gene conversion at blocked replication forks, probably by reversal of the stalled fork.</text>
</comment>
<dbReference type="GO" id="GO:0043138">
    <property type="term" value="F:3'-5' DNA helicase activity"/>
    <property type="evidence" value="ECO:0007669"/>
    <property type="project" value="InterPro"/>
</dbReference>
<evidence type="ECO:0000256" key="9">
    <source>
        <dbReference type="SAM" id="MobiDB-lite"/>
    </source>
</evidence>
<dbReference type="GO" id="GO:0005524">
    <property type="term" value="F:ATP binding"/>
    <property type="evidence" value="ECO:0007669"/>
    <property type="project" value="UniProtKB-UniRule"/>
</dbReference>
<dbReference type="Pfam" id="PF00271">
    <property type="entry name" value="Helicase_C"/>
    <property type="match status" value="1"/>
</dbReference>
<evidence type="ECO:0000259" key="10">
    <source>
        <dbReference type="PROSITE" id="PS51192"/>
    </source>
</evidence>
<evidence type="ECO:0000313" key="12">
    <source>
        <dbReference type="EMBL" id="KAG1311802.1"/>
    </source>
</evidence>
<accession>A0A9P6XEU5</accession>
<evidence type="ECO:0000256" key="2">
    <source>
        <dbReference type="ARBA" id="ARBA00009889"/>
    </source>
</evidence>
<keyword evidence="4" id="KW-0378">Hydrolase</keyword>
<dbReference type="SUPFAM" id="SSF52540">
    <property type="entry name" value="P-loop containing nucleoside triphosphate hydrolases"/>
    <property type="match status" value="1"/>
</dbReference>
<evidence type="ECO:0000256" key="3">
    <source>
        <dbReference type="ARBA" id="ARBA00022741"/>
    </source>
</evidence>
<dbReference type="SMART" id="SM00487">
    <property type="entry name" value="DEXDc"/>
    <property type="match status" value="1"/>
</dbReference>
<dbReference type="InterPro" id="IPR044749">
    <property type="entry name" value="FANCM_DEXDc"/>
</dbReference>
<dbReference type="SMART" id="SM00490">
    <property type="entry name" value="HELICc"/>
    <property type="match status" value="1"/>
</dbReference>
<keyword evidence="3" id="KW-0547">Nucleotide-binding</keyword>
<feature type="region of interest" description="Disordered" evidence="9">
    <location>
        <begin position="35"/>
        <end position="57"/>
    </location>
</feature>
<dbReference type="InterPro" id="IPR014001">
    <property type="entry name" value="Helicase_ATP-bd"/>
</dbReference>
<comment type="subunit">
    <text evidence="8">Interacts with the MHF histone-fold complex to form the FANCM-MHF complex.</text>
</comment>
<keyword evidence="5" id="KW-0347">Helicase</keyword>
<dbReference type="GO" id="GO:0016787">
    <property type="term" value="F:hydrolase activity"/>
    <property type="evidence" value="ECO:0007669"/>
    <property type="project" value="UniProtKB-KW"/>
</dbReference>
<evidence type="ECO:0000256" key="1">
    <source>
        <dbReference type="ARBA" id="ARBA00004123"/>
    </source>
</evidence>
<dbReference type="PANTHER" id="PTHR14025">
    <property type="entry name" value="FANCONI ANEMIA GROUP M FANCM FAMILY MEMBER"/>
    <property type="match status" value="1"/>
</dbReference>
<name>A0A9P6XEU5_RHIOR</name>
<dbReference type="PANTHER" id="PTHR14025:SF20">
    <property type="entry name" value="FANCONI ANEMIA GROUP M PROTEIN"/>
    <property type="match status" value="1"/>
</dbReference>
<dbReference type="Proteomes" id="UP000716291">
    <property type="component" value="Unassembled WGS sequence"/>
</dbReference>
<dbReference type="CDD" id="cd18801">
    <property type="entry name" value="SF2_C_FANCM_Hef"/>
    <property type="match status" value="1"/>
</dbReference>
<dbReference type="EC" id="3.6.4.12" evidence="8"/>
<dbReference type="GO" id="GO:0000400">
    <property type="term" value="F:four-way junction DNA binding"/>
    <property type="evidence" value="ECO:0007669"/>
    <property type="project" value="TreeGrafter"/>
</dbReference>
<dbReference type="CDD" id="cd18033">
    <property type="entry name" value="DEXDc_FANCM"/>
    <property type="match status" value="1"/>
</dbReference>
<feature type="region of interest" description="Disordered" evidence="9">
    <location>
        <begin position="742"/>
        <end position="766"/>
    </location>
</feature>
<comment type="similarity">
    <text evidence="2 8">Belongs to the DEAD box helicase family. DEAH subfamily. FANCM sub-subfamily.</text>
</comment>
<comment type="caution">
    <text evidence="12">The sequence shown here is derived from an EMBL/GenBank/DDBJ whole genome shotgun (WGS) entry which is preliminary data.</text>
</comment>
<feature type="region of interest" description="Disordered" evidence="9">
    <location>
        <begin position="798"/>
        <end position="894"/>
    </location>
</feature>
<evidence type="ECO:0000259" key="11">
    <source>
        <dbReference type="PROSITE" id="PS51194"/>
    </source>
</evidence>
<dbReference type="InterPro" id="IPR027417">
    <property type="entry name" value="P-loop_NTPase"/>
</dbReference>
<dbReference type="InterPro" id="IPR011545">
    <property type="entry name" value="DEAD/DEAH_box_helicase_dom"/>
</dbReference>
<keyword evidence="7" id="KW-0539">Nucleus</keyword>
<feature type="domain" description="Helicase C-terminal" evidence="11">
    <location>
        <begin position="435"/>
        <end position="598"/>
    </location>
</feature>
<gene>
    <name evidence="12" type="ORF">G6F64_003531</name>
</gene>
<comment type="subcellular location">
    <subcellularLocation>
        <location evidence="1 8">Nucleus</location>
    </subcellularLocation>
</comment>
<dbReference type="GO" id="GO:0005634">
    <property type="term" value="C:nucleus"/>
    <property type="evidence" value="ECO:0007669"/>
    <property type="project" value="UniProtKB-SubCell"/>
</dbReference>
<dbReference type="PROSITE" id="PS51192">
    <property type="entry name" value="HELICASE_ATP_BIND_1"/>
    <property type="match status" value="1"/>
</dbReference>
<feature type="compositionally biased region" description="Acidic residues" evidence="9">
    <location>
        <begin position="1374"/>
        <end position="1391"/>
    </location>
</feature>
<feature type="compositionally biased region" description="Polar residues" evidence="9">
    <location>
        <begin position="1239"/>
        <end position="1270"/>
    </location>
</feature>
<dbReference type="PROSITE" id="PS51194">
    <property type="entry name" value="HELICASE_CTER"/>
    <property type="match status" value="1"/>
</dbReference>
<comment type="catalytic activity">
    <reaction evidence="8">
        <text>ATP + H2O = ADP + phosphate + H(+)</text>
        <dbReference type="Rhea" id="RHEA:13065"/>
        <dbReference type="ChEBI" id="CHEBI:15377"/>
        <dbReference type="ChEBI" id="CHEBI:15378"/>
        <dbReference type="ChEBI" id="CHEBI:30616"/>
        <dbReference type="ChEBI" id="CHEBI:43474"/>
        <dbReference type="ChEBI" id="CHEBI:456216"/>
        <dbReference type="EC" id="3.6.4.12"/>
    </reaction>
</comment>
<dbReference type="InterPro" id="IPR039686">
    <property type="entry name" value="FANCM/Mph1-like_ID"/>
</dbReference>
<evidence type="ECO:0000256" key="5">
    <source>
        <dbReference type="ARBA" id="ARBA00022806"/>
    </source>
</evidence>
<dbReference type="Pfam" id="PF00270">
    <property type="entry name" value="DEAD"/>
    <property type="match status" value="1"/>
</dbReference>
<proteinExistence type="inferred from homology"/>
<sequence>MDDLPDDLDFDETTEGDFDDIDMSELVAAAETVEQEHRSGQISFVSNDDDPIPPEPLPEDTPSFHPIDVQNLCTWIYPVNYPVRGYQLNIVQKALFHNTLVALPTGLGKTFIAAVVMYNYWRWFPNSKIIFMAPTRPLVDQQIEACFYICGLPQSDTCDMTGSTTPAARRELWKTKRVFFATPQTIQKDIISNACPVEKVVCIVVDEAHKATGNYAYTDVVRRISKKQQDFRVLALTATPGSNLDAVQDVISNLKITNVQVRTEDSMDIREFSHGKNVQNIIVRLNYTEGASGDLPSIISRFRDSVFKPVLIDLSKKPTNVTADPDQWSAFRLRSTRMHFSATAKNYNKNLMFLVVSTFLMAESLSRSYELLCAHGVAPFLESLELIMEELEEKKQTGKKLTMPQNTFYNNSVVRRLIEELTQKLQRPDFVGHPKMERLLSILISHFDNLEHGKASKVMIFSSFRSSVMDICRVLSRHQPLIRATYFVGQATSKKGAKGLKQTEQQDVIQKFKSDNYNVLVSTSIGEEGLDIGEVDLIICYDSQTSPIRMLQRMGRTGRQRRGKCILLMTESEEKKFAQAKDAYAKIQRLITQPGMITYHKPNPTILPPNYKPTIHRKVIAIGSYQPKLVKRKRTAGRDRSMISAEGTLTERARELLISGFGAKSIQEIMARYWPLQGHQKSLNKYVPLHLSEKPCYRIGHSRRTTEFVGLVQRIEHRILHPGEEVAVAPKQQQTKLVLPKRQQQTKLILPKRNRPPKKPSAYDETRRLSVDDLDFQAFMDKNDVSLFVDTYQEDVSRTDEAVEQDQLKERSREERPMDDLSRKEADEEESFEDILARDRKGKSRMIEQEESVTSSESWEALLPSSFYTDQATEKQGESSKTTEPTKKNDDSDILLLDSEGQGEKDSNHDHFDDIDFDNHLELLEPVEEPEQPVKQEKSVEIVKAMKPLGSLVHAGNVQPELSSMTQALAYEGYFDDYLAPCFPFEKNEITTTATCIVWAKPVPDFSARAIQVLKARQTKLKEITGRFVAVSVLSEPMIKQEQIETETPTFDDDDDEVRLLLTMSDKKELVSVEKKEAKPVDNEEEDESVVEFDFDLFSNMDEFDIADLIENRIDEEQSAFRPFEMEQTSQPKKLSSQAMIYYQKEEETGKDAVKAKKEKEHNLCLKEIQEEEDDNLIMFDFENMTQGSSQASVTEVVDEEQAKQDSSPPFPLSRNKQSRSNLDDEYEEDEIKCRSRENSGSSLLMQLSTGQYKSPLRNNTLGSPTTTASPLRRTTLAADESPSPIIRRRRRRMVSEDSVDGMYVPAKRHKLVISDEDDEDEQHPPSPRRESLMKRLLGTGKKNSHKYTKDDRLGNPFIDDEAEKSSDGGHTSEDEEEEENSILDSFIDDDSNSRLSSQSSLDNTIYRQSLAQQQSHGRHWLDRINLEKYQQQDGEEDEIVGETDESIIEEFSSDLAPNENNIVVSSDDDFM</sequence>
<evidence type="ECO:0000313" key="13">
    <source>
        <dbReference type="Proteomes" id="UP000716291"/>
    </source>
</evidence>
<keyword evidence="13" id="KW-1185">Reference proteome</keyword>
<dbReference type="GO" id="GO:0045003">
    <property type="term" value="P:double-strand break repair via synthesis-dependent strand annealing"/>
    <property type="evidence" value="ECO:0007669"/>
    <property type="project" value="TreeGrafter"/>
</dbReference>
<evidence type="ECO:0000256" key="6">
    <source>
        <dbReference type="ARBA" id="ARBA00022840"/>
    </source>
</evidence>
<dbReference type="GO" id="GO:0009378">
    <property type="term" value="F:four-way junction helicase activity"/>
    <property type="evidence" value="ECO:0007669"/>
    <property type="project" value="TreeGrafter"/>
</dbReference>
<feature type="region of interest" description="Disordered" evidence="9">
    <location>
        <begin position="1189"/>
        <end position="1401"/>
    </location>
</feature>
<evidence type="ECO:0000256" key="7">
    <source>
        <dbReference type="ARBA" id="ARBA00023242"/>
    </source>
</evidence>
<feature type="region of interest" description="Disordered" evidence="9">
    <location>
        <begin position="1452"/>
        <end position="1472"/>
    </location>
</feature>
<dbReference type="CDD" id="cd12091">
    <property type="entry name" value="FANCM_ID"/>
    <property type="match status" value="1"/>
</dbReference>
<dbReference type="InterPro" id="IPR001650">
    <property type="entry name" value="Helicase_C-like"/>
</dbReference>
<dbReference type="FunFam" id="3.40.50.300:FF:000861">
    <property type="entry name" value="Fanconi anemia, complementation group M"/>
    <property type="match status" value="1"/>
</dbReference>
<dbReference type="Gene3D" id="3.40.50.300">
    <property type="entry name" value="P-loop containing nucleotide triphosphate hydrolases"/>
    <property type="match status" value="2"/>
</dbReference>
<feature type="domain" description="Helicase ATP-binding" evidence="10">
    <location>
        <begin position="90"/>
        <end position="258"/>
    </location>
</feature>
<evidence type="ECO:0000256" key="8">
    <source>
        <dbReference type="RuleBase" id="RU367027"/>
    </source>
</evidence>
<protein>
    <recommendedName>
        <fullName evidence="8">ATP-dependent DNA helicase</fullName>
        <ecNumber evidence="8">3.6.4.12</ecNumber>
    </recommendedName>
</protein>
<dbReference type="EMBL" id="JAANQT010000348">
    <property type="protein sequence ID" value="KAG1311802.1"/>
    <property type="molecule type" value="Genomic_DNA"/>
</dbReference>
<feature type="compositionally biased region" description="Basic and acidic residues" evidence="9">
    <location>
        <begin position="1364"/>
        <end position="1373"/>
    </location>
</feature>
<evidence type="ECO:0000256" key="4">
    <source>
        <dbReference type="ARBA" id="ARBA00022801"/>
    </source>
</evidence>